<dbReference type="Gene3D" id="3.50.50.60">
    <property type="entry name" value="FAD/NAD(P)-binding domain"/>
    <property type="match status" value="1"/>
</dbReference>
<keyword evidence="5" id="KW-0503">Monooxygenase</keyword>
<dbReference type="PANTHER" id="PTHR43539">
    <property type="entry name" value="FLAVIN-BINDING MONOOXYGENASE-LIKE PROTEIN (AFU_ORTHOLOGUE AFUA_4G09220)"/>
    <property type="match status" value="1"/>
</dbReference>
<evidence type="ECO:0000313" key="6">
    <source>
        <dbReference type="Proteomes" id="UP000797356"/>
    </source>
</evidence>
<evidence type="ECO:0000256" key="3">
    <source>
        <dbReference type="ARBA" id="ARBA00039148"/>
    </source>
</evidence>
<keyword evidence="2" id="KW-0560">Oxidoreductase</keyword>
<reference evidence="5" key="1">
    <citation type="journal article" date="2017" name="Gigascience">
        <title>The genome draft of coconut (Cocos nucifera).</title>
        <authorList>
            <person name="Xiao Y."/>
            <person name="Xu P."/>
            <person name="Fan H."/>
            <person name="Baudouin L."/>
            <person name="Xia W."/>
            <person name="Bocs S."/>
            <person name="Xu J."/>
            <person name="Li Q."/>
            <person name="Guo A."/>
            <person name="Zhou L."/>
            <person name="Li J."/>
            <person name="Wu Y."/>
            <person name="Ma Z."/>
            <person name="Armero A."/>
            <person name="Issali A.E."/>
            <person name="Liu N."/>
            <person name="Peng M."/>
            <person name="Yang Y."/>
        </authorList>
    </citation>
    <scope>NUCLEOTIDE SEQUENCE</scope>
    <source>
        <tissue evidence="5">Spear leaf of Hainan Tall coconut</tissue>
    </source>
</reference>
<evidence type="ECO:0000313" key="5">
    <source>
        <dbReference type="EMBL" id="KAG1366957.1"/>
    </source>
</evidence>
<comment type="caution">
    <text evidence="5">The sequence shown here is derived from an EMBL/GenBank/DDBJ whole genome shotgun (WGS) entry which is preliminary data.</text>
</comment>
<dbReference type="EMBL" id="CM017884">
    <property type="protein sequence ID" value="KAG1366957.1"/>
    <property type="molecule type" value="Genomic_DNA"/>
</dbReference>
<dbReference type="InterPro" id="IPR050982">
    <property type="entry name" value="Auxin_biosynth/cation_transpt"/>
</dbReference>
<dbReference type="GO" id="GO:0103075">
    <property type="term" value="F:indole-3-pyruvate monooxygenase activity"/>
    <property type="evidence" value="ECO:0007669"/>
    <property type="project" value="UniProtKB-EC"/>
</dbReference>
<accession>A0A8K0ITC2</accession>
<dbReference type="PRINTS" id="PR00368">
    <property type="entry name" value="FADPNR"/>
</dbReference>
<organism evidence="5 6">
    <name type="scientific">Cocos nucifera</name>
    <name type="common">Coconut palm</name>
    <dbReference type="NCBI Taxonomy" id="13894"/>
    <lineage>
        <taxon>Eukaryota</taxon>
        <taxon>Viridiplantae</taxon>
        <taxon>Streptophyta</taxon>
        <taxon>Embryophyta</taxon>
        <taxon>Tracheophyta</taxon>
        <taxon>Spermatophyta</taxon>
        <taxon>Magnoliopsida</taxon>
        <taxon>Liliopsida</taxon>
        <taxon>Arecaceae</taxon>
        <taxon>Arecoideae</taxon>
        <taxon>Cocoseae</taxon>
        <taxon>Attaleinae</taxon>
        <taxon>Cocos</taxon>
    </lineage>
</organism>
<comment type="catalytic activity">
    <reaction evidence="4">
        <text>indole-3-pyruvate + NADPH + O2 + H(+) = (indol-3-yl)acetate + CO2 + NADP(+) + H2O</text>
        <dbReference type="Rhea" id="RHEA:34331"/>
        <dbReference type="ChEBI" id="CHEBI:15377"/>
        <dbReference type="ChEBI" id="CHEBI:15378"/>
        <dbReference type="ChEBI" id="CHEBI:15379"/>
        <dbReference type="ChEBI" id="CHEBI:16526"/>
        <dbReference type="ChEBI" id="CHEBI:17640"/>
        <dbReference type="ChEBI" id="CHEBI:30854"/>
        <dbReference type="ChEBI" id="CHEBI:57783"/>
        <dbReference type="ChEBI" id="CHEBI:58349"/>
        <dbReference type="EC" id="1.14.13.168"/>
    </reaction>
</comment>
<gene>
    <name evidence="5" type="ORF">COCNU_13G007470</name>
</gene>
<evidence type="ECO:0000256" key="4">
    <source>
        <dbReference type="ARBA" id="ARBA00047707"/>
    </source>
</evidence>
<sequence length="311" mass="34843">MKSNSKHVWVPGPIIVGAGPSGLATSACLKKKGVPSLILEKESCIASSWKLRTYERLKLHLPKQFCELPLMNFPPDFPTYPTKQQFISYLEAYAKYFSIKPLFGMRVQCAEYDPSIGLWRVEANDLEFICRWLIVATGENAEAILPDIGGMSEFQGQVLHTSFYKNGDDFRGEKVLVVGCGNSGMEVCLDLCSSGVQVSMVVRDEVVPGIKRFTSKGVEFADGRQDDYDAIILATGYRSNVPSWLKEEEFFDKRDGFPRNPFPNSWRGKNGLYATGFTRKGLLGSSMDAHRIAEDIACQWKSKTKHLPLEM</sequence>
<dbReference type="PANTHER" id="PTHR43539:SF56">
    <property type="entry name" value="EXPRESSED PROTEIN"/>
    <property type="match status" value="1"/>
</dbReference>
<dbReference type="PRINTS" id="PR00469">
    <property type="entry name" value="PNDRDTASEII"/>
</dbReference>
<proteinExistence type="inferred from homology"/>
<evidence type="ECO:0000256" key="1">
    <source>
        <dbReference type="ARBA" id="ARBA00009183"/>
    </source>
</evidence>
<dbReference type="InterPro" id="IPR036188">
    <property type="entry name" value="FAD/NAD-bd_sf"/>
</dbReference>
<dbReference type="SUPFAM" id="SSF51905">
    <property type="entry name" value="FAD/NAD(P)-binding domain"/>
    <property type="match status" value="2"/>
</dbReference>
<name>A0A8K0ITC2_COCNU</name>
<protein>
    <recommendedName>
        <fullName evidence="3">indole-3-pyruvate monooxygenase</fullName>
        <ecNumber evidence="3">1.14.13.168</ecNumber>
    </recommendedName>
</protein>
<dbReference type="OrthoDB" id="66881at2759"/>
<keyword evidence="6" id="KW-1185">Reference proteome</keyword>
<dbReference type="GO" id="GO:0050660">
    <property type="term" value="F:flavin adenine dinucleotide binding"/>
    <property type="evidence" value="ECO:0007669"/>
    <property type="project" value="TreeGrafter"/>
</dbReference>
<dbReference type="PROSITE" id="PS51257">
    <property type="entry name" value="PROKAR_LIPOPROTEIN"/>
    <property type="match status" value="1"/>
</dbReference>
<dbReference type="AlphaFoldDB" id="A0A8K0ITC2"/>
<dbReference type="Pfam" id="PF13738">
    <property type="entry name" value="Pyr_redox_3"/>
    <property type="match status" value="1"/>
</dbReference>
<comment type="similarity">
    <text evidence="1">Belongs to the FMO family.</text>
</comment>
<dbReference type="Proteomes" id="UP000797356">
    <property type="component" value="Chromosome 13"/>
</dbReference>
<dbReference type="EC" id="1.14.13.168" evidence="3"/>
<evidence type="ECO:0000256" key="2">
    <source>
        <dbReference type="ARBA" id="ARBA00023002"/>
    </source>
</evidence>
<reference evidence="5" key="2">
    <citation type="submission" date="2019-07" db="EMBL/GenBank/DDBJ databases">
        <authorList>
            <person name="Yang Y."/>
            <person name="Bocs S."/>
            <person name="Baudouin L."/>
        </authorList>
    </citation>
    <scope>NUCLEOTIDE SEQUENCE</scope>
    <source>
        <tissue evidence="5">Spear leaf of Hainan Tall coconut</tissue>
    </source>
</reference>